<evidence type="ECO:0008006" key="2">
    <source>
        <dbReference type="Google" id="ProtNLM"/>
    </source>
</evidence>
<dbReference type="SUPFAM" id="SSF89550">
    <property type="entry name" value="PHP domain-like"/>
    <property type="match status" value="1"/>
</dbReference>
<dbReference type="Gene3D" id="3.20.20.140">
    <property type="entry name" value="Metal-dependent hydrolases"/>
    <property type="match status" value="1"/>
</dbReference>
<dbReference type="EMBL" id="DSDM01000018">
    <property type="protein sequence ID" value="HDQ88586.1"/>
    <property type="molecule type" value="Genomic_DNA"/>
</dbReference>
<protein>
    <recommendedName>
        <fullName evidence="2">Xylose isomerase-like TIM barrel domain-containing protein</fullName>
    </recommendedName>
</protein>
<evidence type="ECO:0000313" key="1">
    <source>
        <dbReference type="EMBL" id="HDQ88586.1"/>
    </source>
</evidence>
<reference evidence="1" key="1">
    <citation type="journal article" date="2020" name="mSystems">
        <title>Genome- and Community-Level Interaction Insights into Carbon Utilization and Element Cycling Functions of Hydrothermarchaeota in Hydrothermal Sediment.</title>
        <authorList>
            <person name="Zhou Z."/>
            <person name="Liu Y."/>
            <person name="Xu W."/>
            <person name="Pan J."/>
            <person name="Luo Z.H."/>
            <person name="Li M."/>
        </authorList>
    </citation>
    <scope>NUCLEOTIDE SEQUENCE [LARGE SCALE GENOMIC DNA]</scope>
    <source>
        <strain evidence="1">SpSt-1219</strain>
    </source>
</reference>
<proteinExistence type="predicted"/>
<dbReference type="InterPro" id="IPR016195">
    <property type="entry name" value="Pol/histidinol_Pase-like"/>
</dbReference>
<gene>
    <name evidence="1" type="ORF">ENN92_00335</name>
</gene>
<comment type="caution">
    <text evidence="1">The sequence shown here is derived from an EMBL/GenBank/DDBJ whole genome shotgun (WGS) entry which is preliminary data.</text>
</comment>
<name>A0A7C1DHD6_UNCKA</name>
<dbReference type="Proteomes" id="UP000886066">
    <property type="component" value="Unassembled WGS sequence"/>
</dbReference>
<organism evidence="1">
    <name type="scientific">candidate division WWE3 bacterium</name>
    <dbReference type="NCBI Taxonomy" id="2053526"/>
    <lineage>
        <taxon>Bacteria</taxon>
        <taxon>Katanobacteria</taxon>
    </lineage>
</organism>
<accession>A0A7C1DHD6</accession>
<sequence length="308" mass="34439">MPMKSVFHIHTEGTDFHAQASAEQMKQGIQERLGINDVYAGLHFIDPGRPQERVDIGASLETLKREGITPGVEFNIVRGENGWQLDISPEKIREMKETHGDFLAIASIHAIKAFGYTKETDSEQAPEQTADSMVEMYLEIMEKYGDCLDVIGHPFGYVTTEVKEEHVQKLLQSAVKTGTAIELNLATMGLYNLTDRGHLPSVEQITEWNPILKHPALLVASEANIIIGGDFHGNSALEKSIINGDIDIWGPTAETSQKLAPKDKLTYNALRLIASVKKYFEQNSIPKRRVVNNWSKEEVSEWLNRSAN</sequence>
<dbReference type="AlphaFoldDB" id="A0A7C1DHD6"/>